<dbReference type="EC" id="2.7.13.3" evidence="2"/>
<reference evidence="11 12" key="1">
    <citation type="submission" date="2017-08" db="EMBL/GenBank/DDBJ databases">
        <title>Infants hospitalized years apart are colonized by the same room-sourced microbial strains.</title>
        <authorList>
            <person name="Brooks B."/>
            <person name="Olm M.R."/>
            <person name="Firek B.A."/>
            <person name="Baker R."/>
            <person name="Thomas B.C."/>
            <person name="Morowitz M.J."/>
            <person name="Banfield J.F."/>
        </authorList>
    </citation>
    <scope>NUCLEOTIDE SEQUENCE [LARGE SCALE GENOMIC DNA]</scope>
    <source>
        <strain evidence="11">S2_003_000_R2_14</strain>
    </source>
</reference>
<dbReference type="SUPFAM" id="SSF55874">
    <property type="entry name" value="ATPase domain of HSP90 chaperone/DNA topoisomerase II/histidine kinase"/>
    <property type="match status" value="1"/>
</dbReference>
<feature type="transmembrane region" description="Helical" evidence="9">
    <location>
        <begin position="27"/>
        <end position="48"/>
    </location>
</feature>
<evidence type="ECO:0000256" key="2">
    <source>
        <dbReference type="ARBA" id="ARBA00012438"/>
    </source>
</evidence>
<dbReference type="Proteomes" id="UP000249061">
    <property type="component" value="Unassembled WGS sequence"/>
</dbReference>
<evidence type="ECO:0000259" key="10">
    <source>
        <dbReference type="PROSITE" id="PS50109"/>
    </source>
</evidence>
<dbReference type="AlphaFoldDB" id="A0A2W5TT04"/>
<dbReference type="PRINTS" id="PR00344">
    <property type="entry name" value="BCTRLSENSOR"/>
</dbReference>
<dbReference type="InterPro" id="IPR003661">
    <property type="entry name" value="HisK_dim/P_dom"/>
</dbReference>
<evidence type="ECO:0000256" key="5">
    <source>
        <dbReference type="ARBA" id="ARBA00022741"/>
    </source>
</evidence>
<protein>
    <recommendedName>
        <fullName evidence="2">histidine kinase</fullName>
        <ecNumber evidence="2">2.7.13.3</ecNumber>
    </recommendedName>
</protein>
<dbReference type="PROSITE" id="PS50109">
    <property type="entry name" value="HIS_KIN"/>
    <property type="match status" value="1"/>
</dbReference>
<evidence type="ECO:0000256" key="6">
    <source>
        <dbReference type="ARBA" id="ARBA00022777"/>
    </source>
</evidence>
<keyword evidence="7" id="KW-0067">ATP-binding</keyword>
<dbReference type="EMBL" id="QFQP01000002">
    <property type="protein sequence ID" value="PZR17722.1"/>
    <property type="molecule type" value="Genomic_DNA"/>
</dbReference>
<keyword evidence="8" id="KW-0902">Two-component regulatory system</keyword>
<sequence length="418" mass="45130">MLVQWGFAVVLSLVVSPRTWEGRASSLHVHVVAAVVLGGVISSLPLFLVWKFPAAVTTRMVVAVAQMLWSALLIHLAGGRIETHFHIFGSLAFLAFYRDWRVLVPATLVVVGDHAARGVFWPESVYGITNPEWWRFLEHAGWVLFEDIFLVLACQRGVAELRTVALRQAEAEAALQDARDTHDALSRTEKLAAVGQLAASVGHELRNPLAAVRNSVTYISKRVLAPNASPTVIQDDKRIGQFFQVVEQELNSCSRIISDLLDFARERPPARVPCPLRPLVQEAIALIPPREGVEVVNDVSDALPVPDLDKDQFRQVVANLVQNATEAVPTGRGGSVRVGASGGDGLPWTLTVTDDGTGMSEDVARKIFEPLFTTKTRGTGLGLAIVAGLVKSHGGTINVQSAVGQGSTFSVELPARSA</sequence>
<evidence type="ECO:0000313" key="12">
    <source>
        <dbReference type="Proteomes" id="UP000249061"/>
    </source>
</evidence>
<dbReference type="Gene3D" id="1.10.287.130">
    <property type="match status" value="1"/>
</dbReference>
<dbReference type="InterPro" id="IPR004358">
    <property type="entry name" value="Sig_transdc_His_kin-like_C"/>
</dbReference>
<dbReference type="InterPro" id="IPR036097">
    <property type="entry name" value="HisK_dim/P_sf"/>
</dbReference>
<keyword evidence="3" id="KW-0597">Phosphoprotein</keyword>
<dbReference type="CDD" id="cd00075">
    <property type="entry name" value="HATPase"/>
    <property type="match status" value="1"/>
</dbReference>
<keyword evidence="9" id="KW-1133">Transmembrane helix</keyword>
<dbReference type="InterPro" id="IPR005467">
    <property type="entry name" value="His_kinase_dom"/>
</dbReference>
<comment type="catalytic activity">
    <reaction evidence="1">
        <text>ATP + protein L-histidine = ADP + protein N-phospho-L-histidine.</text>
        <dbReference type="EC" id="2.7.13.3"/>
    </reaction>
</comment>
<dbReference type="Pfam" id="PF02518">
    <property type="entry name" value="HATPase_c"/>
    <property type="match status" value="1"/>
</dbReference>
<feature type="transmembrane region" description="Helical" evidence="9">
    <location>
        <begin position="60"/>
        <end position="78"/>
    </location>
</feature>
<evidence type="ECO:0000256" key="4">
    <source>
        <dbReference type="ARBA" id="ARBA00022679"/>
    </source>
</evidence>
<evidence type="ECO:0000313" key="11">
    <source>
        <dbReference type="EMBL" id="PZR17722.1"/>
    </source>
</evidence>
<comment type="caution">
    <text evidence="11">The sequence shown here is derived from an EMBL/GenBank/DDBJ whole genome shotgun (WGS) entry which is preliminary data.</text>
</comment>
<evidence type="ECO:0000256" key="3">
    <source>
        <dbReference type="ARBA" id="ARBA00022553"/>
    </source>
</evidence>
<proteinExistence type="predicted"/>
<dbReference type="InterPro" id="IPR003594">
    <property type="entry name" value="HATPase_dom"/>
</dbReference>
<keyword evidence="4" id="KW-0808">Transferase</keyword>
<organism evidence="11 12">
    <name type="scientific">Archangium gephyra</name>
    <dbReference type="NCBI Taxonomy" id="48"/>
    <lineage>
        <taxon>Bacteria</taxon>
        <taxon>Pseudomonadati</taxon>
        <taxon>Myxococcota</taxon>
        <taxon>Myxococcia</taxon>
        <taxon>Myxococcales</taxon>
        <taxon>Cystobacterineae</taxon>
        <taxon>Archangiaceae</taxon>
        <taxon>Archangium</taxon>
    </lineage>
</organism>
<evidence type="ECO:0000256" key="7">
    <source>
        <dbReference type="ARBA" id="ARBA00022840"/>
    </source>
</evidence>
<dbReference type="Gene3D" id="3.30.565.10">
    <property type="entry name" value="Histidine kinase-like ATPase, C-terminal domain"/>
    <property type="match status" value="1"/>
</dbReference>
<keyword evidence="9" id="KW-0472">Membrane</keyword>
<accession>A0A2W5TT04</accession>
<dbReference type="InterPro" id="IPR036890">
    <property type="entry name" value="HATPase_C_sf"/>
</dbReference>
<dbReference type="SUPFAM" id="SSF47384">
    <property type="entry name" value="Homodimeric domain of signal transducing histidine kinase"/>
    <property type="match status" value="1"/>
</dbReference>
<keyword evidence="9" id="KW-0812">Transmembrane</keyword>
<name>A0A2W5TT04_9BACT</name>
<dbReference type="Pfam" id="PF00512">
    <property type="entry name" value="HisKA"/>
    <property type="match status" value="1"/>
</dbReference>
<dbReference type="GO" id="GO:0000155">
    <property type="term" value="F:phosphorelay sensor kinase activity"/>
    <property type="evidence" value="ECO:0007669"/>
    <property type="project" value="InterPro"/>
</dbReference>
<dbReference type="SMART" id="SM00387">
    <property type="entry name" value="HATPase_c"/>
    <property type="match status" value="1"/>
</dbReference>
<evidence type="ECO:0000256" key="8">
    <source>
        <dbReference type="ARBA" id="ARBA00023012"/>
    </source>
</evidence>
<evidence type="ECO:0000256" key="1">
    <source>
        <dbReference type="ARBA" id="ARBA00000085"/>
    </source>
</evidence>
<dbReference type="CDD" id="cd00082">
    <property type="entry name" value="HisKA"/>
    <property type="match status" value="1"/>
</dbReference>
<dbReference type="SMART" id="SM00388">
    <property type="entry name" value="HisKA"/>
    <property type="match status" value="1"/>
</dbReference>
<dbReference type="GO" id="GO:0005524">
    <property type="term" value="F:ATP binding"/>
    <property type="evidence" value="ECO:0007669"/>
    <property type="project" value="UniProtKB-KW"/>
</dbReference>
<keyword evidence="6 11" id="KW-0418">Kinase</keyword>
<dbReference type="PANTHER" id="PTHR43065:SF10">
    <property type="entry name" value="PEROXIDE STRESS-ACTIVATED HISTIDINE KINASE MAK3"/>
    <property type="match status" value="1"/>
</dbReference>
<feature type="domain" description="Histidine kinase" evidence="10">
    <location>
        <begin position="200"/>
        <end position="417"/>
    </location>
</feature>
<keyword evidence="5" id="KW-0547">Nucleotide-binding</keyword>
<dbReference type="PANTHER" id="PTHR43065">
    <property type="entry name" value="SENSOR HISTIDINE KINASE"/>
    <property type="match status" value="1"/>
</dbReference>
<gene>
    <name evidence="11" type="ORF">DI536_05025</name>
</gene>
<evidence type="ECO:0000256" key="9">
    <source>
        <dbReference type="SAM" id="Phobius"/>
    </source>
</evidence>